<keyword evidence="1" id="KW-0472">Membrane</keyword>
<name>A0ABN9WVM4_9DINO</name>
<keyword evidence="3" id="KW-1185">Reference proteome</keyword>
<accession>A0ABN9WVM4</accession>
<feature type="transmembrane region" description="Helical" evidence="1">
    <location>
        <begin position="20"/>
        <end position="41"/>
    </location>
</feature>
<keyword evidence="1" id="KW-1133">Transmembrane helix</keyword>
<gene>
    <name evidence="2" type="ORF">PCOR1329_LOCUS70953</name>
</gene>
<evidence type="ECO:0000313" key="3">
    <source>
        <dbReference type="Proteomes" id="UP001189429"/>
    </source>
</evidence>
<keyword evidence="1" id="KW-0812">Transmembrane</keyword>
<evidence type="ECO:0000256" key="1">
    <source>
        <dbReference type="SAM" id="Phobius"/>
    </source>
</evidence>
<organism evidence="2 3">
    <name type="scientific">Prorocentrum cordatum</name>
    <dbReference type="NCBI Taxonomy" id="2364126"/>
    <lineage>
        <taxon>Eukaryota</taxon>
        <taxon>Sar</taxon>
        <taxon>Alveolata</taxon>
        <taxon>Dinophyceae</taxon>
        <taxon>Prorocentrales</taxon>
        <taxon>Prorocentraceae</taxon>
        <taxon>Prorocentrum</taxon>
    </lineage>
</organism>
<sequence>MIVPQHAVASGGPALRDVMVLYLQALIAAAGAGISMVDYIIIAEGARDPTLAIHSSPPAGLPSNGNDITWCFGDVFAAERTIGTARCDFGTAAVGAAGLDAAAMTGLQTAMLATARAFAVACPAAVSLQRGLRHVRAR</sequence>
<reference evidence="2" key="1">
    <citation type="submission" date="2023-10" db="EMBL/GenBank/DDBJ databases">
        <authorList>
            <person name="Chen Y."/>
            <person name="Shah S."/>
            <person name="Dougan E. K."/>
            <person name="Thang M."/>
            <person name="Chan C."/>
        </authorList>
    </citation>
    <scope>NUCLEOTIDE SEQUENCE [LARGE SCALE GENOMIC DNA]</scope>
</reference>
<dbReference type="EMBL" id="CAUYUJ010019393">
    <property type="protein sequence ID" value="CAK0890852.1"/>
    <property type="molecule type" value="Genomic_DNA"/>
</dbReference>
<comment type="caution">
    <text evidence="2">The sequence shown here is derived from an EMBL/GenBank/DDBJ whole genome shotgun (WGS) entry which is preliminary data.</text>
</comment>
<evidence type="ECO:0000313" key="2">
    <source>
        <dbReference type="EMBL" id="CAK0890852.1"/>
    </source>
</evidence>
<protein>
    <submittedName>
        <fullName evidence="2">Uncharacterized protein</fullName>
    </submittedName>
</protein>
<dbReference type="Proteomes" id="UP001189429">
    <property type="component" value="Unassembled WGS sequence"/>
</dbReference>
<proteinExistence type="predicted"/>